<dbReference type="EMBL" id="JBHUEE010000003">
    <property type="protein sequence ID" value="MFD1717717.1"/>
    <property type="molecule type" value="Genomic_DNA"/>
</dbReference>
<evidence type="ECO:0000313" key="7">
    <source>
        <dbReference type="EMBL" id="MFD1717717.1"/>
    </source>
</evidence>
<dbReference type="Gene3D" id="3.40.50.300">
    <property type="entry name" value="P-loop containing nucleotide triphosphate hydrolases"/>
    <property type="match status" value="2"/>
</dbReference>
<keyword evidence="2" id="KW-0813">Transport</keyword>
<reference evidence="8" key="1">
    <citation type="journal article" date="2019" name="Int. J. Syst. Evol. Microbiol.">
        <title>The Global Catalogue of Microorganisms (GCM) 10K type strain sequencing project: providing services to taxonomists for standard genome sequencing and annotation.</title>
        <authorList>
            <consortium name="The Broad Institute Genomics Platform"/>
            <consortium name="The Broad Institute Genome Sequencing Center for Infectious Disease"/>
            <person name="Wu L."/>
            <person name="Ma J."/>
        </authorList>
    </citation>
    <scope>NUCLEOTIDE SEQUENCE [LARGE SCALE GENOMIC DNA]</scope>
    <source>
        <strain evidence="8">JCM 17130</strain>
    </source>
</reference>
<dbReference type="InterPro" id="IPR027417">
    <property type="entry name" value="P-loop_NTPase"/>
</dbReference>
<evidence type="ECO:0000256" key="5">
    <source>
        <dbReference type="SAM" id="MobiDB-lite"/>
    </source>
</evidence>
<comment type="caution">
    <text evidence="7">The sequence shown here is derived from an EMBL/GenBank/DDBJ whole genome shotgun (WGS) entry which is preliminary data.</text>
</comment>
<feature type="domain" description="ABC transporter" evidence="6">
    <location>
        <begin position="10"/>
        <end position="257"/>
    </location>
</feature>
<comment type="similarity">
    <text evidence="1">Belongs to the ABC transporter superfamily.</text>
</comment>
<evidence type="ECO:0000259" key="6">
    <source>
        <dbReference type="PROSITE" id="PS50893"/>
    </source>
</evidence>
<dbReference type="PANTHER" id="PTHR43553:SF24">
    <property type="entry name" value="ENERGY-COUPLING FACTOR TRANSPORTER ATP-BINDING PROTEIN ECFA1"/>
    <property type="match status" value="1"/>
</dbReference>
<dbReference type="InterPro" id="IPR050095">
    <property type="entry name" value="ECF_ABC_transporter_ATP-bd"/>
</dbReference>
<organism evidence="7 8">
    <name type="scientific">Georgenia deserti</name>
    <dbReference type="NCBI Taxonomy" id="2093781"/>
    <lineage>
        <taxon>Bacteria</taxon>
        <taxon>Bacillati</taxon>
        <taxon>Actinomycetota</taxon>
        <taxon>Actinomycetes</taxon>
        <taxon>Micrococcales</taxon>
        <taxon>Bogoriellaceae</taxon>
        <taxon>Georgenia</taxon>
    </lineage>
</organism>
<gene>
    <name evidence="7" type="ORF">ACFSE6_07720</name>
</gene>
<feature type="domain" description="ABC transporter" evidence="6">
    <location>
        <begin position="336"/>
        <end position="562"/>
    </location>
</feature>
<keyword evidence="4 7" id="KW-0067">ATP-binding</keyword>
<dbReference type="PROSITE" id="PS50893">
    <property type="entry name" value="ABC_TRANSPORTER_2"/>
    <property type="match status" value="2"/>
</dbReference>
<evidence type="ECO:0000256" key="4">
    <source>
        <dbReference type="ARBA" id="ARBA00022840"/>
    </source>
</evidence>
<feature type="region of interest" description="Disordered" evidence="5">
    <location>
        <begin position="294"/>
        <end position="331"/>
    </location>
</feature>
<dbReference type="PROSITE" id="PS00211">
    <property type="entry name" value="ABC_TRANSPORTER_1"/>
    <property type="match status" value="2"/>
</dbReference>
<evidence type="ECO:0000256" key="2">
    <source>
        <dbReference type="ARBA" id="ARBA00022448"/>
    </source>
</evidence>
<dbReference type="InterPro" id="IPR003593">
    <property type="entry name" value="AAA+_ATPase"/>
</dbReference>
<sequence length="602" mass="62922">MRTTPPPDVVDLVGVTVSFPRRDEPVLTDLTLRLSPGEQVVILGASGSGKSTLVHTITGVVPHTVHAELAGEVTVAGTTTEETTVVERSRHLGMVAQDPSSSVCLPVVEQELALPLENHAVEPAAIDGRIGAALQAAGAAHLRTRATAALSGGESQRVALAAALVTEPDVLLLDEPTSMLDPDGVAAVREALGRAVETYRPAVMLVEHRLDEWAGGAGTTGLPGRALALDETGRVIADGPTDVVLRDCARDLHAAGCWLPLDAELQALTGADGGLAHPENVAYLDSLVTSPGPRLVNDVPTRQSCAGPDVSPHGANRAPAGAHGDASAGAPGVPLLAARDLAVARPSPRRRRKDPRPPALLTGVDLEVHAREVVAILGANGVGKSTLLLTLAGLLPPRSGTVDGPRPGMVFQNAEHQFVANTVRGEIAHGLTTGTDEDTDRIVERQLRRHRLTHLADQNPFRLSGGEKRRLSLAAMLAHDRPVLLADEPTLGLDRRDTIATAATLREVAGSGGAVVLVSHDLRTVAGLATRVVLLGPGGLLADGTTAEVLGDETALARAGLRLPALVSWLVSHHPHRLRTVLTRLDDAVPRREQPMTPSVRR</sequence>
<evidence type="ECO:0000256" key="3">
    <source>
        <dbReference type="ARBA" id="ARBA00022741"/>
    </source>
</evidence>
<name>A0ABW4L5L2_9MICO</name>
<dbReference type="InterPro" id="IPR015856">
    <property type="entry name" value="ABC_transpr_CbiO/EcfA_su"/>
</dbReference>
<dbReference type="CDD" id="cd03225">
    <property type="entry name" value="ABC_cobalt_CbiO_domain1"/>
    <property type="match status" value="2"/>
</dbReference>
<dbReference type="RefSeq" id="WP_388004557.1">
    <property type="nucleotide sequence ID" value="NZ_JBHUEE010000003.1"/>
</dbReference>
<dbReference type="InterPro" id="IPR017871">
    <property type="entry name" value="ABC_transporter-like_CS"/>
</dbReference>
<keyword evidence="8" id="KW-1185">Reference proteome</keyword>
<dbReference type="PANTHER" id="PTHR43553">
    <property type="entry name" value="HEAVY METAL TRANSPORTER"/>
    <property type="match status" value="1"/>
</dbReference>
<dbReference type="SMART" id="SM00382">
    <property type="entry name" value="AAA"/>
    <property type="match status" value="2"/>
</dbReference>
<accession>A0ABW4L5L2</accession>
<evidence type="ECO:0000256" key="1">
    <source>
        <dbReference type="ARBA" id="ARBA00005417"/>
    </source>
</evidence>
<dbReference type="SUPFAM" id="SSF52540">
    <property type="entry name" value="P-loop containing nucleoside triphosphate hydrolases"/>
    <property type="match status" value="2"/>
</dbReference>
<dbReference type="InterPro" id="IPR003439">
    <property type="entry name" value="ABC_transporter-like_ATP-bd"/>
</dbReference>
<evidence type="ECO:0000313" key="8">
    <source>
        <dbReference type="Proteomes" id="UP001597277"/>
    </source>
</evidence>
<dbReference type="GO" id="GO:0005524">
    <property type="term" value="F:ATP binding"/>
    <property type="evidence" value="ECO:0007669"/>
    <property type="project" value="UniProtKB-KW"/>
</dbReference>
<protein>
    <submittedName>
        <fullName evidence="7">ABC transporter ATP-binding protein</fullName>
    </submittedName>
</protein>
<dbReference type="Pfam" id="PF00005">
    <property type="entry name" value="ABC_tran"/>
    <property type="match status" value="2"/>
</dbReference>
<keyword evidence="3" id="KW-0547">Nucleotide-binding</keyword>
<proteinExistence type="inferred from homology"/>
<dbReference type="Proteomes" id="UP001597277">
    <property type="component" value="Unassembled WGS sequence"/>
</dbReference>